<dbReference type="InterPro" id="IPR001461">
    <property type="entry name" value="Aspartic_peptidase_A1"/>
</dbReference>
<keyword evidence="3" id="KW-0064">Aspartyl protease</keyword>
<dbReference type="PRINTS" id="PR00792">
    <property type="entry name" value="PEPSIN"/>
</dbReference>
<evidence type="ECO:0000256" key="1">
    <source>
        <dbReference type="ARBA" id="ARBA00007447"/>
    </source>
</evidence>
<dbReference type="Gene3D" id="2.40.70.10">
    <property type="entry name" value="Acid Proteases"/>
    <property type="match status" value="2"/>
</dbReference>
<dbReference type="Pfam" id="PF14541">
    <property type="entry name" value="TAXi_C"/>
    <property type="match status" value="1"/>
</dbReference>
<feature type="chain" id="PRO_5014938555" description="Peptidase A1 domain-containing protein" evidence="7">
    <location>
        <begin position="24"/>
        <end position="408"/>
    </location>
</feature>
<dbReference type="AlphaFoldDB" id="A0A2N9G1S8"/>
<feature type="signal peptide" evidence="7">
    <location>
        <begin position="1"/>
        <end position="23"/>
    </location>
</feature>
<feature type="active site" evidence="6">
    <location>
        <position position="303"/>
    </location>
</feature>
<evidence type="ECO:0000256" key="5">
    <source>
        <dbReference type="ARBA" id="ARBA00023180"/>
    </source>
</evidence>
<keyword evidence="7" id="KW-0732">Signal</keyword>
<feature type="domain" description="Peptidase A1" evidence="8">
    <location>
        <begin position="74"/>
        <end position="408"/>
    </location>
</feature>
<dbReference type="GO" id="GO:0004190">
    <property type="term" value="F:aspartic-type endopeptidase activity"/>
    <property type="evidence" value="ECO:0007669"/>
    <property type="project" value="UniProtKB-KW"/>
</dbReference>
<protein>
    <recommendedName>
        <fullName evidence="8">Peptidase A1 domain-containing protein</fullName>
    </recommendedName>
</protein>
<accession>A0A2N9G1S8</accession>
<evidence type="ECO:0000256" key="6">
    <source>
        <dbReference type="PIRSR" id="PIRSR601461-1"/>
    </source>
</evidence>
<dbReference type="FunFam" id="2.40.70.10:FF:000028">
    <property type="entry name" value="Eukaryotic aspartyl protease family protein"/>
    <property type="match status" value="1"/>
</dbReference>
<keyword evidence="2" id="KW-0645">Protease</keyword>
<dbReference type="SUPFAM" id="SSF50630">
    <property type="entry name" value="Acid proteases"/>
    <property type="match status" value="1"/>
</dbReference>
<keyword evidence="5" id="KW-0325">Glycoprotein</keyword>
<dbReference type="PANTHER" id="PTHR13683">
    <property type="entry name" value="ASPARTYL PROTEASES"/>
    <property type="match status" value="1"/>
</dbReference>
<dbReference type="EMBL" id="OIVN01001696">
    <property type="protein sequence ID" value="SPC96736.1"/>
    <property type="molecule type" value="Genomic_DNA"/>
</dbReference>
<dbReference type="PROSITE" id="PS51767">
    <property type="entry name" value="PEPTIDASE_A1"/>
    <property type="match status" value="1"/>
</dbReference>
<dbReference type="Pfam" id="PF14543">
    <property type="entry name" value="TAXi_N"/>
    <property type="match status" value="1"/>
</dbReference>
<name>A0A2N9G1S8_FAGSY</name>
<evidence type="ECO:0000256" key="4">
    <source>
        <dbReference type="ARBA" id="ARBA00022801"/>
    </source>
</evidence>
<evidence type="ECO:0000256" key="3">
    <source>
        <dbReference type="ARBA" id="ARBA00022750"/>
    </source>
</evidence>
<evidence type="ECO:0000313" key="9">
    <source>
        <dbReference type="EMBL" id="SPC96736.1"/>
    </source>
</evidence>
<dbReference type="InterPro" id="IPR034161">
    <property type="entry name" value="Pepsin-like_plant"/>
</dbReference>
<comment type="similarity">
    <text evidence="1">Belongs to the peptidase A1 family.</text>
</comment>
<organism evidence="9">
    <name type="scientific">Fagus sylvatica</name>
    <name type="common">Beechnut</name>
    <dbReference type="NCBI Taxonomy" id="28930"/>
    <lineage>
        <taxon>Eukaryota</taxon>
        <taxon>Viridiplantae</taxon>
        <taxon>Streptophyta</taxon>
        <taxon>Embryophyta</taxon>
        <taxon>Tracheophyta</taxon>
        <taxon>Spermatophyta</taxon>
        <taxon>Magnoliopsida</taxon>
        <taxon>eudicotyledons</taxon>
        <taxon>Gunneridae</taxon>
        <taxon>Pentapetalae</taxon>
        <taxon>rosids</taxon>
        <taxon>fabids</taxon>
        <taxon>Fagales</taxon>
        <taxon>Fagaceae</taxon>
        <taxon>Fagus</taxon>
    </lineage>
</organism>
<keyword evidence="4" id="KW-0378">Hydrolase</keyword>
<gene>
    <name evidence="9" type="ORF">FSB_LOCUS24618</name>
</gene>
<sequence length="408" mass="44525">MEPRCFWLLFLASSFVGVVNVSGNMVFPVHHKFKGRERSLSALKAHDAHRHGRFLFDVDLELGGYGQSSETGLYFAKIGIGSPPKDYYVQVDTGSDILWVNSVECTKCPKKNSLGVELTLYNRKRSSTSSLVTCDQPFCTSTYDGLFPGCKPDLLCQYSIVYGDGSTTAGYFVKDNVKLNQVTGNLQTAPTNGSVIFGCGAKQSGKFALDGIFGFGQANSSMISQLALAGKVKKMFAHCLDNVNGGGIFAIGEVVQPKVNSTKLVPNQAHYNVVLKDIEVGGDVISIPSDTFDNGIRKGTIIDSGTTLAYLPEVVYEALVPKILSQQAKLELYTVKDEFTCFQYSGIVDDGFPIVKFYFVGNLSLTVYPHDYLFPLSVKNDNVWCLGWQNRGMQSEDGKEMTILGGAV</sequence>
<evidence type="ECO:0000256" key="2">
    <source>
        <dbReference type="ARBA" id="ARBA00022670"/>
    </source>
</evidence>
<dbReference type="InterPro" id="IPR032799">
    <property type="entry name" value="TAXi_C"/>
</dbReference>
<dbReference type="PANTHER" id="PTHR13683:SF768">
    <property type="entry name" value="EUKARYOTIC ASPARTYL PROTEASE FAMILY PROTEIN"/>
    <property type="match status" value="1"/>
</dbReference>
<feature type="active site" evidence="6">
    <location>
        <position position="92"/>
    </location>
</feature>
<reference evidence="9" key="1">
    <citation type="submission" date="2018-02" db="EMBL/GenBank/DDBJ databases">
        <authorList>
            <person name="Cohen D.B."/>
            <person name="Kent A.D."/>
        </authorList>
    </citation>
    <scope>NUCLEOTIDE SEQUENCE</scope>
</reference>
<proteinExistence type="inferred from homology"/>
<dbReference type="InterPro" id="IPR032861">
    <property type="entry name" value="TAXi_N"/>
</dbReference>
<evidence type="ECO:0000259" key="8">
    <source>
        <dbReference type="PROSITE" id="PS51767"/>
    </source>
</evidence>
<dbReference type="GO" id="GO:0006508">
    <property type="term" value="P:proteolysis"/>
    <property type="evidence" value="ECO:0007669"/>
    <property type="project" value="UniProtKB-KW"/>
</dbReference>
<dbReference type="CDD" id="cd05476">
    <property type="entry name" value="pepsin_A_like_plant"/>
    <property type="match status" value="1"/>
</dbReference>
<evidence type="ECO:0000256" key="7">
    <source>
        <dbReference type="SAM" id="SignalP"/>
    </source>
</evidence>
<dbReference type="InterPro" id="IPR033121">
    <property type="entry name" value="PEPTIDASE_A1"/>
</dbReference>
<dbReference type="InterPro" id="IPR021109">
    <property type="entry name" value="Peptidase_aspartic_dom_sf"/>
</dbReference>